<keyword evidence="1 4" id="KW-0808">Transferase</keyword>
<evidence type="ECO:0000313" key="5">
    <source>
        <dbReference type="Proteomes" id="UP000237662"/>
    </source>
</evidence>
<proteinExistence type="predicted"/>
<dbReference type="InterPro" id="IPR001296">
    <property type="entry name" value="Glyco_trans_1"/>
</dbReference>
<dbReference type="PANTHER" id="PTHR46401:SF2">
    <property type="entry name" value="GLYCOSYLTRANSFERASE WBBK-RELATED"/>
    <property type="match status" value="1"/>
</dbReference>
<dbReference type="Gene3D" id="3.40.50.2000">
    <property type="entry name" value="Glycogen Phosphorylase B"/>
    <property type="match status" value="2"/>
</dbReference>
<organism evidence="4 5">
    <name type="scientific">Neolewinella xylanilytica</name>
    <dbReference type="NCBI Taxonomy" id="1514080"/>
    <lineage>
        <taxon>Bacteria</taxon>
        <taxon>Pseudomonadati</taxon>
        <taxon>Bacteroidota</taxon>
        <taxon>Saprospiria</taxon>
        <taxon>Saprospirales</taxon>
        <taxon>Lewinellaceae</taxon>
        <taxon>Neolewinella</taxon>
    </lineage>
</organism>
<evidence type="ECO:0000259" key="2">
    <source>
        <dbReference type="Pfam" id="PF00534"/>
    </source>
</evidence>
<dbReference type="EMBL" id="PTJC01000006">
    <property type="protein sequence ID" value="PPK85506.1"/>
    <property type="molecule type" value="Genomic_DNA"/>
</dbReference>
<comment type="caution">
    <text evidence="4">The sequence shown here is derived from an EMBL/GenBank/DDBJ whole genome shotgun (WGS) entry which is preliminary data.</text>
</comment>
<feature type="domain" description="Glycosyl transferase family 1" evidence="2">
    <location>
        <begin position="195"/>
        <end position="352"/>
    </location>
</feature>
<evidence type="ECO:0000313" key="4">
    <source>
        <dbReference type="EMBL" id="PPK85506.1"/>
    </source>
</evidence>
<dbReference type="GO" id="GO:0016757">
    <property type="term" value="F:glycosyltransferase activity"/>
    <property type="evidence" value="ECO:0007669"/>
    <property type="project" value="InterPro"/>
</dbReference>
<sequence length="381" mass="43581">MRIAVNTRFLQSGELEGIGYFTQEVCERLPDLLPDARFLFCFDRPYDPRYTRHERVEGMRVFPPARDPILWDMWFEYFLPRAARTWRADVLLHLDGYCSLRTSIPQVMVIHDIAHVHYPAVIPKRVFRYYQKRVPAFLKKAERVITVSEYIKQDILREYGLPVDKIGVAGNGVKAFFLPLSAEEKAGVRMRYSGGRPYFFYLGAVHPRKNVERLIQAYTRFRELGGADHPLLLGGRLAWQTKRVRMAHRTSPYNGDITFLGYRPEREIAELLGSSLALVYPSLSEGFGVPLLEAMHAEVPILTSNRTSLPEVGGRAAYYVDPENVDAIAGGLMEIAVNAGLRERLVEAGRERRGAYSWDNTANTISDAVKQLYPSQRILKR</sequence>
<evidence type="ECO:0000259" key="3">
    <source>
        <dbReference type="Pfam" id="PF13439"/>
    </source>
</evidence>
<name>A0A2S6I2V2_9BACT</name>
<dbReference type="Pfam" id="PF00534">
    <property type="entry name" value="Glycos_transf_1"/>
    <property type="match status" value="1"/>
</dbReference>
<dbReference type="PANTHER" id="PTHR46401">
    <property type="entry name" value="GLYCOSYLTRANSFERASE WBBK-RELATED"/>
    <property type="match status" value="1"/>
</dbReference>
<feature type="domain" description="Glycosyltransferase subfamily 4-like N-terminal" evidence="3">
    <location>
        <begin position="17"/>
        <end position="173"/>
    </location>
</feature>
<dbReference type="CDD" id="cd03809">
    <property type="entry name" value="GT4_MtfB-like"/>
    <property type="match status" value="1"/>
</dbReference>
<dbReference type="InterPro" id="IPR028098">
    <property type="entry name" value="Glyco_trans_4-like_N"/>
</dbReference>
<dbReference type="Proteomes" id="UP000237662">
    <property type="component" value="Unassembled WGS sequence"/>
</dbReference>
<protein>
    <submittedName>
        <fullName evidence="4">Glycosyltransferase involved in cell wall biosynthesis</fullName>
    </submittedName>
</protein>
<reference evidence="4 5" key="1">
    <citation type="submission" date="2018-02" db="EMBL/GenBank/DDBJ databases">
        <title>Genomic Encyclopedia of Archaeal and Bacterial Type Strains, Phase II (KMG-II): from individual species to whole genera.</title>
        <authorList>
            <person name="Goeker M."/>
        </authorList>
    </citation>
    <scope>NUCLEOTIDE SEQUENCE [LARGE SCALE GENOMIC DNA]</scope>
    <source>
        <strain evidence="4 5">DSM 29526</strain>
    </source>
</reference>
<evidence type="ECO:0000256" key="1">
    <source>
        <dbReference type="ARBA" id="ARBA00022679"/>
    </source>
</evidence>
<dbReference type="SUPFAM" id="SSF53756">
    <property type="entry name" value="UDP-Glycosyltransferase/glycogen phosphorylase"/>
    <property type="match status" value="1"/>
</dbReference>
<dbReference type="GO" id="GO:0009103">
    <property type="term" value="P:lipopolysaccharide biosynthetic process"/>
    <property type="evidence" value="ECO:0007669"/>
    <property type="project" value="TreeGrafter"/>
</dbReference>
<dbReference type="AlphaFoldDB" id="A0A2S6I2V2"/>
<dbReference type="Pfam" id="PF13439">
    <property type="entry name" value="Glyco_transf_4"/>
    <property type="match status" value="1"/>
</dbReference>
<keyword evidence="5" id="KW-1185">Reference proteome</keyword>
<accession>A0A2S6I2V2</accession>
<gene>
    <name evidence="4" type="ORF">CLV84_2405</name>
</gene>